<proteinExistence type="predicted"/>
<keyword evidence="3" id="KW-1185">Reference proteome</keyword>
<dbReference type="RefSeq" id="WP_280598822.1">
    <property type="nucleotide sequence ID" value="NZ_JARXRN010000003.1"/>
</dbReference>
<comment type="caution">
    <text evidence="2">The sequence shown here is derived from an EMBL/GenBank/DDBJ whole genome shotgun (WGS) entry which is preliminary data.</text>
</comment>
<protein>
    <recommendedName>
        <fullName evidence="1">DUF7832 domain-containing protein</fullName>
    </recommendedName>
</protein>
<sequence length="146" mass="16503">MKYDDASWHYGGEFPSDLPDEAGATHTGMYVAWALLSGLAGDIHIIDYPEDIQRLQERSVTPGAFFLSACDGKFTNEDLTDEGNAFTSWYFDFEKGQYLADYEATFGQSLPEGPNSLYYVTDSWDSFDKLRPVLDMRLLEWRSPAG</sequence>
<dbReference type="Proteomes" id="UP001156831">
    <property type="component" value="Unassembled WGS sequence"/>
</dbReference>
<name>A0ABT6JED2_9GAMM</name>
<gene>
    <name evidence="2" type="ORF">QFW80_00110</name>
</gene>
<evidence type="ECO:0000259" key="1">
    <source>
        <dbReference type="Pfam" id="PF25191"/>
    </source>
</evidence>
<dbReference type="InterPro" id="IPR057154">
    <property type="entry name" value="DUF7832"/>
</dbReference>
<dbReference type="Pfam" id="PF25191">
    <property type="entry name" value="DUF7832"/>
    <property type="match status" value="1"/>
</dbReference>
<reference evidence="2 3" key="1">
    <citation type="submission" date="2023-04" db="EMBL/GenBank/DDBJ databases">
        <title>Luteimonas sp. M1R5S18.</title>
        <authorList>
            <person name="Sun J.-Q."/>
        </authorList>
    </citation>
    <scope>NUCLEOTIDE SEQUENCE [LARGE SCALE GENOMIC DNA]</scope>
    <source>
        <strain evidence="2 3">M1R5S18</strain>
    </source>
</reference>
<accession>A0ABT6JED2</accession>
<dbReference type="EMBL" id="JARXRN010000003">
    <property type="protein sequence ID" value="MDH5828927.1"/>
    <property type="molecule type" value="Genomic_DNA"/>
</dbReference>
<feature type="domain" description="DUF7832" evidence="1">
    <location>
        <begin position="2"/>
        <end position="112"/>
    </location>
</feature>
<evidence type="ECO:0000313" key="2">
    <source>
        <dbReference type="EMBL" id="MDH5828927.1"/>
    </source>
</evidence>
<evidence type="ECO:0000313" key="3">
    <source>
        <dbReference type="Proteomes" id="UP001156831"/>
    </source>
</evidence>
<organism evidence="2 3">
    <name type="scientific">Luteimonas rhizosphaericola</name>
    <dbReference type="NCBI Taxonomy" id="3042024"/>
    <lineage>
        <taxon>Bacteria</taxon>
        <taxon>Pseudomonadati</taxon>
        <taxon>Pseudomonadota</taxon>
        <taxon>Gammaproteobacteria</taxon>
        <taxon>Lysobacterales</taxon>
        <taxon>Lysobacteraceae</taxon>
        <taxon>Luteimonas</taxon>
    </lineage>
</organism>